<feature type="region of interest" description="Disordered" evidence="2">
    <location>
        <begin position="398"/>
        <end position="451"/>
    </location>
</feature>
<dbReference type="GeneID" id="19161719"/>
<feature type="compositionally biased region" description="Low complexity" evidence="2">
    <location>
        <begin position="398"/>
        <end position="407"/>
    </location>
</feature>
<dbReference type="EMBL" id="AMWN01000006">
    <property type="protein sequence ID" value="EXJ83234.1"/>
    <property type="molecule type" value="Genomic_DNA"/>
</dbReference>
<protein>
    <submittedName>
        <fullName evidence="3">Uncharacterized protein</fullName>
    </submittedName>
</protein>
<dbReference type="eggNOG" id="ENOG502T2EZ">
    <property type="taxonomic scope" value="Eukaryota"/>
</dbReference>
<gene>
    <name evidence="3" type="ORF">A1O1_06853</name>
</gene>
<feature type="region of interest" description="Disordered" evidence="2">
    <location>
        <begin position="140"/>
        <end position="195"/>
    </location>
</feature>
<dbReference type="HOGENOM" id="CLU_547500_0_0_1"/>
<dbReference type="RefSeq" id="XP_007725920.1">
    <property type="nucleotide sequence ID" value="XM_007727730.1"/>
</dbReference>
<feature type="compositionally biased region" description="Basic and acidic residues" evidence="2">
    <location>
        <begin position="559"/>
        <end position="569"/>
    </location>
</feature>
<dbReference type="Proteomes" id="UP000019484">
    <property type="component" value="Unassembled WGS sequence"/>
</dbReference>
<feature type="region of interest" description="Disordered" evidence="2">
    <location>
        <begin position="1"/>
        <end position="102"/>
    </location>
</feature>
<name>W9YLT4_9EURO</name>
<organism evidence="3 4">
    <name type="scientific">Capronia coronata CBS 617.96</name>
    <dbReference type="NCBI Taxonomy" id="1182541"/>
    <lineage>
        <taxon>Eukaryota</taxon>
        <taxon>Fungi</taxon>
        <taxon>Dikarya</taxon>
        <taxon>Ascomycota</taxon>
        <taxon>Pezizomycotina</taxon>
        <taxon>Eurotiomycetes</taxon>
        <taxon>Chaetothyriomycetidae</taxon>
        <taxon>Chaetothyriales</taxon>
        <taxon>Herpotrichiellaceae</taxon>
        <taxon>Capronia</taxon>
    </lineage>
</organism>
<feature type="coiled-coil region" evidence="1">
    <location>
        <begin position="455"/>
        <end position="489"/>
    </location>
</feature>
<feature type="compositionally biased region" description="Polar residues" evidence="2">
    <location>
        <begin position="418"/>
        <end position="451"/>
    </location>
</feature>
<evidence type="ECO:0000313" key="3">
    <source>
        <dbReference type="EMBL" id="EXJ83234.1"/>
    </source>
</evidence>
<reference evidence="3 4" key="1">
    <citation type="submission" date="2013-03" db="EMBL/GenBank/DDBJ databases">
        <title>The Genome Sequence of Capronia coronata CBS 617.96.</title>
        <authorList>
            <consortium name="The Broad Institute Genomics Platform"/>
            <person name="Cuomo C."/>
            <person name="de Hoog S."/>
            <person name="Gorbushina A."/>
            <person name="Walker B."/>
            <person name="Young S.K."/>
            <person name="Zeng Q."/>
            <person name="Gargeya S."/>
            <person name="Fitzgerald M."/>
            <person name="Haas B."/>
            <person name="Abouelleil A."/>
            <person name="Allen A.W."/>
            <person name="Alvarado L."/>
            <person name="Arachchi H.M."/>
            <person name="Berlin A.M."/>
            <person name="Chapman S.B."/>
            <person name="Gainer-Dewar J."/>
            <person name="Goldberg J."/>
            <person name="Griggs A."/>
            <person name="Gujja S."/>
            <person name="Hansen M."/>
            <person name="Howarth C."/>
            <person name="Imamovic A."/>
            <person name="Ireland A."/>
            <person name="Larimer J."/>
            <person name="McCowan C."/>
            <person name="Murphy C."/>
            <person name="Pearson M."/>
            <person name="Poon T.W."/>
            <person name="Priest M."/>
            <person name="Roberts A."/>
            <person name="Saif S."/>
            <person name="Shea T."/>
            <person name="Sisk P."/>
            <person name="Sykes S."/>
            <person name="Wortman J."/>
            <person name="Nusbaum C."/>
            <person name="Birren B."/>
        </authorList>
    </citation>
    <scope>NUCLEOTIDE SEQUENCE [LARGE SCALE GENOMIC DNA]</scope>
    <source>
        <strain evidence="3 4">CBS 617.96</strain>
    </source>
</reference>
<keyword evidence="1" id="KW-0175">Coiled coil</keyword>
<dbReference type="AlphaFoldDB" id="W9YLT4"/>
<evidence type="ECO:0000313" key="4">
    <source>
        <dbReference type="Proteomes" id="UP000019484"/>
    </source>
</evidence>
<comment type="caution">
    <text evidence="3">The sequence shown here is derived from an EMBL/GenBank/DDBJ whole genome shotgun (WGS) entry which is preliminary data.</text>
</comment>
<dbReference type="OrthoDB" id="5428925at2759"/>
<evidence type="ECO:0000256" key="2">
    <source>
        <dbReference type="SAM" id="MobiDB-lite"/>
    </source>
</evidence>
<proteinExistence type="predicted"/>
<sequence>MAGAGAALRRGDIKISEPLPFEGSADTSYRPRYATQSFHSSGHRPYEASWQSKIPSAQDPHIRHASDTQAYAATRGSSGPSSLPRSMSTIPAKASLDQKRSGGIRAALKRMFSSKRHRSAPADSNVFEYSNRRQLFSVAEQQTQTRAGPSPTSASPLRDAALGSHSIQQEQDPPKQGLQVLPRRGRRNTLPSLVFDDKETGLDHEGLNRFTSETSPQDSWSKGNYISDGRLNRRSRSADALSELLQREGIELSSARDRAGEIAYWRNSAIQKPVPVYSGQSIAVEAVHSAPESQSVPGVVDPMQSFEFGLEDTGKNGTNLEQRVNTLEIKLFDFEYAIAKLQGNNISKPVLPSKPFIRGSAHDILFDDHGHSATDTGSPRNPRYFHSPVAAHAITFLSSPGESPSPSIEARKAAGLQRASTATTATIRPNYASRQPATQSSEASPSSTQLSAGQVHILMALIEEEKEARQQLEAQVTELQKELDSMRTPIYATIREAYPTPSPESTHNTAGTPRSLHRTAGFQLSHAVAEISRFSGTDAETDAETELDEESEDVYATPKESRTTFESARDSLGSAVIETRI</sequence>
<accession>W9YLT4</accession>
<evidence type="ECO:0000256" key="1">
    <source>
        <dbReference type="SAM" id="Coils"/>
    </source>
</evidence>
<feature type="compositionally biased region" description="Acidic residues" evidence="2">
    <location>
        <begin position="539"/>
        <end position="553"/>
    </location>
</feature>
<feature type="region of interest" description="Disordered" evidence="2">
    <location>
        <begin position="534"/>
        <end position="581"/>
    </location>
</feature>
<feature type="compositionally biased region" description="Polar residues" evidence="2">
    <location>
        <begin position="140"/>
        <end position="155"/>
    </location>
</feature>
<keyword evidence="4" id="KW-1185">Reference proteome</keyword>
<feature type="compositionally biased region" description="Low complexity" evidence="2">
    <location>
        <begin position="75"/>
        <end position="88"/>
    </location>
</feature>